<dbReference type="PANTHER" id="PTHR22691:SF8">
    <property type="entry name" value="PROTEIN SPT2 HOMOLOG"/>
    <property type="match status" value="1"/>
</dbReference>
<organism evidence="4 5">
    <name type="scientific">Striga hermonthica</name>
    <name type="common">Purple witchweed</name>
    <name type="synonym">Buchnera hermonthica</name>
    <dbReference type="NCBI Taxonomy" id="68872"/>
    <lineage>
        <taxon>Eukaryota</taxon>
        <taxon>Viridiplantae</taxon>
        <taxon>Streptophyta</taxon>
        <taxon>Embryophyta</taxon>
        <taxon>Tracheophyta</taxon>
        <taxon>Spermatophyta</taxon>
        <taxon>Magnoliopsida</taxon>
        <taxon>eudicotyledons</taxon>
        <taxon>Gunneridae</taxon>
        <taxon>Pentapetalae</taxon>
        <taxon>asterids</taxon>
        <taxon>lamiids</taxon>
        <taxon>Lamiales</taxon>
        <taxon>Orobanchaceae</taxon>
        <taxon>Buchnereae</taxon>
        <taxon>Striga</taxon>
    </lineage>
</organism>
<evidence type="ECO:0000256" key="2">
    <source>
        <dbReference type="ARBA" id="ARBA00023054"/>
    </source>
</evidence>
<dbReference type="GO" id="GO:0005730">
    <property type="term" value="C:nucleolus"/>
    <property type="evidence" value="ECO:0007669"/>
    <property type="project" value="TreeGrafter"/>
</dbReference>
<comment type="caution">
    <text evidence="4">The sequence shown here is derived from an EMBL/GenBank/DDBJ whole genome shotgun (WGS) entry which is preliminary data.</text>
</comment>
<gene>
    <name evidence="4" type="ORF">SHERM_08945</name>
</gene>
<dbReference type="PANTHER" id="PTHR22691">
    <property type="entry name" value="YEAST SPT2-RELATED"/>
    <property type="match status" value="1"/>
</dbReference>
<feature type="compositionally biased region" description="Low complexity" evidence="3">
    <location>
        <begin position="171"/>
        <end position="183"/>
    </location>
</feature>
<dbReference type="GO" id="GO:0042393">
    <property type="term" value="F:histone binding"/>
    <property type="evidence" value="ECO:0007669"/>
    <property type="project" value="TreeGrafter"/>
</dbReference>
<feature type="region of interest" description="Disordered" evidence="3">
    <location>
        <begin position="406"/>
        <end position="463"/>
    </location>
</feature>
<dbReference type="GO" id="GO:0006334">
    <property type="term" value="P:nucleosome assembly"/>
    <property type="evidence" value="ECO:0007669"/>
    <property type="project" value="TreeGrafter"/>
</dbReference>
<feature type="compositionally biased region" description="Polar residues" evidence="3">
    <location>
        <begin position="190"/>
        <end position="201"/>
    </location>
</feature>
<feature type="compositionally biased region" description="Basic and acidic residues" evidence="3">
    <location>
        <begin position="60"/>
        <end position="83"/>
    </location>
</feature>
<feature type="compositionally biased region" description="Basic and acidic residues" evidence="3">
    <location>
        <begin position="424"/>
        <end position="439"/>
    </location>
</feature>
<feature type="compositionally biased region" description="Polar residues" evidence="3">
    <location>
        <begin position="320"/>
        <end position="338"/>
    </location>
</feature>
<feature type="compositionally biased region" description="Basic residues" evidence="3">
    <location>
        <begin position="453"/>
        <end position="463"/>
    </location>
</feature>
<dbReference type="GO" id="GO:0006360">
    <property type="term" value="P:transcription by RNA polymerase I"/>
    <property type="evidence" value="ECO:0007669"/>
    <property type="project" value="TreeGrafter"/>
</dbReference>
<feature type="region of interest" description="Disordered" evidence="3">
    <location>
        <begin position="116"/>
        <end position="151"/>
    </location>
</feature>
<evidence type="ECO:0000256" key="3">
    <source>
        <dbReference type="SAM" id="MobiDB-lite"/>
    </source>
</evidence>
<feature type="compositionally biased region" description="Polar residues" evidence="3">
    <location>
        <begin position="274"/>
        <end position="287"/>
    </location>
</feature>
<feature type="region of interest" description="Disordered" evidence="3">
    <location>
        <begin position="60"/>
        <end position="91"/>
    </location>
</feature>
<feature type="compositionally biased region" description="Acidic residues" evidence="3">
    <location>
        <begin position="9"/>
        <end position="34"/>
    </location>
</feature>
<dbReference type="Proteomes" id="UP001153555">
    <property type="component" value="Unassembled WGS sequence"/>
</dbReference>
<evidence type="ECO:0000256" key="1">
    <source>
        <dbReference type="ARBA" id="ARBA00006461"/>
    </source>
</evidence>
<comment type="similarity">
    <text evidence="1">Belongs to the SPT2 family.</text>
</comment>
<sequence>MGDYKRDEYEDWDEYEEDGDEQEHEEVGEDEYEEETHQPTQEELDYLELRQRLKESIRKQMKKELGTTDAGSRDRINGFRKDNYGTFFGPRQPSISQRVIQESKSLLENPDLAARIMKSNRANKSSAAEPVKSKSRETHLPRVTNGLKKKVEILKNTRDYSFLLSEDAEVPASSKSPPKTSSAQKIDARSAQQQPSRSNKQVVDGRGRGPTLIGHDVRRPLPSIGQNKPKVGQERAKPPTKPAMDPRKQLGSNSGSGPGRPVGPKSLPSRRPTPISSGKTTTSTAKHNTVAGAHKPSHSAVQPPIRKPMPSNMHSGIHKSVSSRAQPSSATRKPSVQQEEYRGSSKPMVMTKQAASSSGDQFRRPPKAPVRHSLADERPKVKPKRPLNDEAGGYVNIIRSMFGYDPSRFRDDDDDSNMQSNFEDVMREERRSAKIARREDEEELRLEEEERRRRLAKKRKLGH</sequence>
<dbReference type="Pfam" id="PF08243">
    <property type="entry name" value="SPT2"/>
    <property type="match status" value="1"/>
</dbReference>
<dbReference type="OrthoDB" id="6259853at2759"/>
<name>A0A9N7RT99_STRHE</name>
<feature type="region of interest" description="Disordered" evidence="3">
    <location>
        <begin position="1"/>
        <end position="43"/>
    </location>
</feature>
<reference evidence="4" key="1">
    <citation type="submission" date="2019-12" db="EMBL/GenBank/DDBJ databases">
        <authorList>
            <person name="Scholes J."/>
        </authorList>
    </citation>
    <scope>NUCLEOTIDE SEQUENCE</scope>
</reference>
<keyword evidence="2" id="KW-0175">Coiled coil</keyword>
<proteinExistence type="inferred from homology"/>
<evidence type="ECO:0000313" key="5">
    <source>
        <dbReference type="Proteomes" id="UP001153555"/>
    </source>
</evidence>
<keyword evidence="5" id="KW-1185">Reference proteome</keyword>
<feature type="compositionally biased region" description="Basic and acidic residues" evidence="3">
    <location>
        <begin position="131"/>
        <end position="140"/>
    </location>
</feature>
<dbReference type="EMBL" id="CACSLK010034598">
    <property type="protein sequence ID" value="CAA0843091.1"/>
    <property type="molecule type" value="Genomic_DNA"/>
</dbReference>
<dbReference type="InterPro" id="IPR013256">
    <property type="entry name" value="Chromatin_SPT2"/>
</dbReference>
<feature type="region of interest" description="Disordered" evidence="3">
    <location>
        <begin position="166"/>
        <end position="392"/>
    </location>
</feature>
<dbReference type="SMART" id="SM00784">
    <property type="entry name" value="SPT2"/>
    <property type="match status" value="1"/>
</dbReference>
<dbReference type="GO" id="GO:0003677">
    <property type="term" value="F:DNA binding"/>
    <property type="evidence" value="ECO:0007669"/>
    <property type="project" value="TreeGrafter"/>
</dbReference>
<protein>
    <submittedName>
        <fullName evidence="4">SPT2 chromatin protein</fullName>
    </submittedName>
</protein>
<accession>A0A9N7RT99</accession>
<evidence type="ECO:0000313" key="4">
    <source>
        <dbReference type="EMBL" id="CAA0843091.1"/>
    </source>
</evidence>
<dbReference type="AlphaFoldDB" id="A0A9N7RT99"/>